<reference evidence="1 2" key="1">
    <citation type="submission" date="2024-05" db="EMBL/GenBank/DDBJ databases">
        <title>The nuclear and mitochondrial genome assemblies of Tetragonisca angustula (Apidae: Meliponini), a tiny yet remarkable pollinator in the Neotropics.</title>
        <authorList>
            <person name="Ferrari R."/>
            <person name="Ricardo P.C."/>
            <person name="Dias F.C."/>
            <person name="Araujo N.S."/>
            <person name="Soares D.O."/>
            <person name="Zhou Q.-S."/>
            <person name="Zhu C.-D."/>
            <person name="Coutinho L."/>
            <person name="Airas M.C."/>
            <person name="Batista T.M."/>
        </authorList>
    </citation>
    <scope>NUCLEOTIDE SEQUENCE [LARGE SCALE GENOMIC DNA]</scope>
    <source>
        <strain evidence="1">ASF017062</strain>
        <tissue evidence="1">Abdomen</tissue>
    </source>
</reference>
<proteinExistence type="predicted"/>
<keyword evidence="2" id="KW-1185">Reference proteome</keyword>
<organism evidence="1 2">
    <name type="scientific">Tetragonisca angustula</name>
    <dbReference type="NCBI Taxonomy" id="166442"/>
    <lineage>
        <taxon>Eukaryota</taxon>
        <taxon>Metazoa</taxon>
        <taxon>Ecdysozoa</taxon>
        <taxon>Arthropoda</taxon>
        <taxon>Hexapoda</taxon>
        <taxon>Insecta</taxon>
        <taxon>Pterygota</taxon>
        <taxon>Neoptera</taxon>
        <taxon>Endopterygota</taxon>
        <taxon>Hymenoptera</taxon>
        <taxon>Apocrita</taxon>
        <taxon>Aculeata</taxon>
        <taxon>Apoidea</taxon>
        <taxon>Anthophila</taxon>
        <taxon>Apidae</taxon>
        <taxon>Tetragonisca</taxon>
    </lineage>
</organism>
<evidence type="ECO:0000313" key="2">
    <source>
        <dbReference type="Proteomes" id="UP001432146"/>
    </source>
</evidence>
<comment type="caution">
    <text evidence="1">The sequence shown here is derived from an EMBL/GenBank/DDBJ whole genome shotgun (WGS) entry which is preliminary data.</text>
</comment>
<gene>
    <name evidence="1" type="ORF">QLX08_003754</name>
</gene>
<protein>
    <submittedName>
        <fullName evidence="1">Uncharacterized protein</fullName>
    </submittedName>
</protein>
<dbReference type="Proteomes" id="UP001432146">
    <property type="component" value="Unassembled WGS sequence"/>
</dbReference>
<dbReference type="EMBL" id="JAWNGG020000056">
    <property type="protein sequence ID" value="KAK9305058.1"/>
    <property type="molecule type" value="Genomic_DNA"/>
</dbReference>
<accession>A0AAW1A5A5</accession>
<name>A0AAW1A5A5_9HYME</name>
<dbReference type="AlphaFoldDB" id="A0AAW1A5A5"/>
<sequence length="107" mass="12673">MPATLPRQTYRGYDKRDAIRGTIRENWQILRRYRQRRPCATRRASGFYSRRSSNLSSYQDDYCHRLSPEEKDSVSQRVKQMTRSRGECTFTNNISLGDPRSFGQMTL</sequence>
<evidence type="ECO:0000313" key="1">
    <source>
        <dbReference type="EMBL" id="KAK9305058.1"/>
    </source>
</evidence>